<evidence type="ECO:0000259" key="1">
    <source>
        <dbReference type="Pfam" id="PF21259"/>
    </source>
</evidence>
<protein>
    <submittedName>
        <fullName evidence="2">Transcriptional regulator</fullName>
    </submittedName>
</protein>
<feature type="non-terminal residue" evidence="2">
    <location>
        <position position="1"/>
    </location>
</feature>
<evidence type="ECO:0000313" key="2">
    <source>
        <dbReference type="EMBL" id="MBX4224096.1"/>
    </source>
</evidence>
<dbReference type="NCBIfam" id="TIGR01716">
    <property type="entry name" value="RGG_Cterm"/>
    <property type="match status" value="1"/>
</dbReference>
<dbReference type="InterPro" id="IPR010057">
    <property type="entry name" value="Transcription_activator_Rgg_C"/>
</dbReference>
<dbReference type="Pfam" id="PF21259">
    <property type="entry name" value="Rgg_C"/>
    <property type="match status" value="1"/>
</dbReference>
<gene>
    <name evidence="2" type="ORF">KYX88_15395</name>
</gene>
<sequence>EEYQFLLNNNTLTSKQQLSNYLITTNYLTKEQENELLKEYKKTGNIYYRLLYTQRILIDQYLGNRKLTRSETLTEVSIIKKYLEGIDTWGHYELSIFSNCLFIFDDEYIYHSFQRSVTKMKAYVDTAHYSELLSNFLLNGIHLSFHRSSVFLRKLFLGGWKKVSDRYKHTLDLARYKAFTA</sequence>
<accession>A0A9X1GE45</accession>
<organism evidence="2 3">
    <name type="scientific">Enterococcus faecium</name>
    <name type="common">Streptococcus faecium</name>
    <dbReference type="NCBI Taxonomy" id="1352"/>
    <lineage>
        <taxon>Bacteria</taxon>
        <taxon>Bacillati</taxon>
        <taxon>Bacillota</taxon>
        <taxon>Bacilli</taxon>
        <taxon>Lactobacillales</taxon>
        <taxon>Enterococcaceae</taxon>
        <taxon>Enterococcus</taxon>
    </lineage>
</organism>
<reference evidence="2" key="1">
    <citation type="journal article" date="2022" name="J. Anim. Sci.">
        <title>Whole genome sequence analyses-based assessment of virulence potential and antimicrobial susceptibilities and resistance of Enterococcus faecium strains isolated from commercial swine and cattle probiotic products.</title>
        <authorList>
            <person name="Shridhar P.B."/>
            <person name="Amachawadi R.G."/>
            <person name="Tokach M."/>
            <person name="Patel I."/>
            <person name="Gangiredla J."/>
            <person name="Mammel M."/>
            <person name="Nagaraja T.G."/>
        </authorList>
    </citation>
    <scope>NUCLEOTIDE SEQUENCE</scope>
    <source>
        <strain evidence="2">EF215</strain>
    </source>
</reference>
<name>A0A9X1GE45_ENTFC</name>
<proteinExistence type="predicted"/>
<feature type="domain" description="HTH-type transcriptional regulator Rgg C-terminal" evidence="1">
    <location>
        <begin position="36"/>
        <end position="166"/>
    </location>
</feature>
<evidence type="ECO:0000313" key="3">
    <source>
        <dbReference type="Proteomes" id="UP001139644"/>
    </source>
</evidence>
<dbReference type="EMBL" id="JAIFOC010000435">
    <property type="protein sequence ID" value="MBX4224096.1"/>
    <property type="molecule type" value="Genomic_DNA"/>
</dbReference>
<feature type="non-terminal residue" evidence="2">
    <location>
        <position position="181"/>
    </location>
</feature>
<dbReference type="AlphaFoldDB" id="A0A9X1GE45"/>
<comment type="caution">
    <text evidence="2">The sequence shown here is derived from an EMBL/GenBank/DDBJ whole genome shotgun (WGS) entry which is preliminary data.</text>
</comment>
<dbReference type="Proteomes" id="UP001139644">
    <property type="component" value="Unassembled WGS sequence"/>
</dbReference>